<reference evidence="1 2" key="1">
    <citation type="submission" date="2019-12" db="EMBL/GenBank/DDBJ databases">
        <title>Whole-genome analyses of novel actinobacteria.</title>
        <authorList>
            <person name="Sahin N."/>
            <person name="Saygin H."/>
        </authorList>
    </citation>
    <scope>NUCLEOTIDE SEQUENCE [LARGE SCALE GENOMIC DNA]</scope>
    <source>
        <strain evidence="1 2">KC615</strain>
    </source>
</reference>
<evidence type="ECO:0000313" key="1">
    <source>
        <dbReference type="EMBL" id="MXQ53582.1"/>
    </source>
</evidence>
<name>A0A6I4VZU0_9BACL</name>
<keyword evidence="2" id="KW-1185">Reference proteome</keyword>
<dbReference type="AlphaFoldDB" id="A0A6I4VZU0"/>
<dbReference type="EMBL" id="WUUL01000004">
    <property type="protein sequence ID" value="MXQ53582.1"/>
    <property type="molecule type" value="Genomic_DNA"/>
</dbReference>
<organism evidence="1 2">
    <name type="scientific">Shimazuella alba</name>
    <dbReference type="NCBI Taxonomy" id="2690964"/>
    <lineage>
        <taxon>Bacteria</taxon>
        <taxon>Bacillati</taxon>
        <taxon>Bacillota</taxon>
        <taxon>Bacilli</taxon>
        <taxon>Bacillales</taxon>
        <taxon>Thermoactinomycetaceae</taxon>
        <taxon>Shimazuella</taxon>
    </lineage>
</organism>
<accession>A0A6I4VZU0</accession>
<proteinExistence type="predicted"/>
<dbReference type="RefSeq" id="WP_160800940.1">
    <property type="nucleotide sequence ID" value="NZ_WUUL01000004.1"/>
</dbReference>
<gene>
    <name evidence="1" type="ORF">GSM42_07540</name>
</gene>
<sequence length="56" mass="6378">MSDYKVKVVVSEYKLPTKDIENKITDFQSVFATIASRYYNDKSKADNKIVGNSEAK</sequence>
<dbReference type="Proteomes" id="UP000430692">
    <property type="component" value="Unassembled WGS sequence"/>
</dbReference>
<comment type="caution">
    <text evidence="1">The sequence shown here is derived from an EMBL/GenBank/DDBJ whole genome shotgun (WGS) entry which is preliminary data.</text>
</comment>
<evidence type="ECO:0000313" key="2">
    <source>
        <dbReference type="Proteomes" id="UP000430692"/>
    </source>
</evidence>
<protein>
    <submittedName>
        <fullName evidence="1">Uncharacterized protein</fullName>
    </submittedName>
</protein>